<dbReference type="GO" id="GO:0005829">
    <property type="term" value="C:cytosol"/>
    <property type="evidence" value="ECO:0007669"/>
    <property type="project" value="TreeGrafter"/>
</dbReference>
<dbReference type="EMBL" id="CP036287">
    <property type="protein sequence ID" value="QDU68958.1"/>
    <property type="molecule type" value="Genomic_DNA"/>
</dbReference>
<dbReference type="Gene3D" id="3.40.50.2000">
    <property type="entry name" value="Glycogen Phosphorylase B"/>
    <property type="match status" value="2"/>
</dbReference>
<gene>
    <name evidence="3" type="ORF">Pla133_40730</name>
</gene>
<evidence type="ECO:0000256" key="1">
    <source>
        <dbReference type="ARBA" id="ARBA00022676"/>
    </source>
</evidence>
<keyword evidence="1" id="KW-0328">Glycosyltransferase</keyword>
<dbReference type="AlphaFoldDB" id="A0A518BPQ3"/>
<evidence type="ECO:0000313" key="4">
    <source>
        <dbReference type="Proteomes" id="UP000316921"/>
    </source>
</evidence>
<name>A0A518BPQ3_9BACT</name>
<keyword evidence="2" id="KW-0808">Transferase</keyword>
<keyword evidence="4" id="KW-1185">Reference proteome</keyword>
<sequence length="362" mass="38428">MTAILILKTGALGDVLRTTSILPGLHLRYPGAEVTWVTAPAALDLVQGHPQVARTLSLRPDDADGARRLGVELGSAWERVISLDDELPLCALATVVADPKDRPGVLSGAWLRPDGERAYTPDVGPWFDMGLLSVHGKARADQLKLENTESHAAIYAAMLGIEMGEPELPLGAAAEAAGRTFAMRHGIDASRLWIGLNTGSGGRWESKKLSVERTVELARTLDAAHPEGLGFVLLGGPEERERNAAIGVALGEGLRWVDAGTDNALLDFAAIVDLLDLLVTSDSLALHVAVARRVPVLAFFAPTSAAEIELYGRGAKVWSTAPDYCSYARDADTSTLTVERLAPPALELLASRARSRTPGSDA</sequence>
<accession>A0A518BPQ3</accession>
<protein>
    <submittedName>
        <fullName evidence="3">Lipopolysaccharide core biosynthesis protein</fullName>
    </submittedName>
</protein>
<dbReference type="CDD" id="cd03789">
    <property type="entry name" value="GT9_LPS_heptosyltransferase"/>
    <property type="match status" value="1"/>
</dbReference>
<dbReference type="RefSeq" id="WP_145068421.1">
    <property type="nucleotide sequence ID" value="NZ_CP036287.1"/>
</dbReference>
<dbReference type="InterPro" id="IPR051199">
    <property type="entry name" value="LPS_LOS_Heptosyltrfase"/>
</dbReference>
<proteinExistence type="predicted"/>
<reference evidence="3 4" key="1">
    <citation type="submission" date="2019-02" db="EMBL/GenBank/DDBJ databases">
        <title>Deep-cultivation of Planctomycetes and their phenomic and genomic characterization uncovers novel biology.</title>
        <authorList>
            <person name="Wiegand S."/>
            <person name="Jogler M."/>
            <person name="Boedeker C."/>
            <person name="Pinto D."/>
            <person name="Vollmers J."/>
            <person name="Rivas-Marin E."/>
            <person name="Kohn T."/>
            <person name="Peeters S.H."/>
            <person name="Heuer A."/>
            <person name="Rast P."/>
            <person name="Oberbeckmann S."/>
            <person name="Bunk B."/>
            <person name="Jeske O."/>
            <person name="Meyerdierks A."/>
            <person name="Storesund J.E."/>
            <person name="Kallscheuer N."/>
            <person name="Luecker S."/>
            <person name="Lage O.M."/>
            <person name="Pohl T."/>
            <person name="Merkel B.J."/>
            <person name="Hornburger P."/>
            <person name="Mueller R.-W."/>
            <person name="Bruemmer F."/>
            <person name="Labrenz M."/>
            <person name="Spormann A.M."/>
            <person name="Op den Camp H."/>
            <person name="Overmann J."/>
            <person name="Amann R."/>
            <person name="Jetten M.S.M."/>
            <person name="Mascher T."/>
            <person name="Medema M.H."/>
            <person name="Devos D.P."/>
            <person name="Kaster A.-K."/>
            <person name="Ovreas L."/>
            <person name="Rohde M."/>
            <person name="Galperin M.Y."/>
            <person name="Jogler C."/>
        </authorList>
    </citation>
    <scope>NUCLEOTIDE SEQUENCE [LARGE SCALE GENOMIC DNA]</scope>
    <source>
        <strain evidence="3 4">Pla133</strain>
    </source>
</reference>
<dbReference type="InterPro" id="IPR002201">
    <property type="entry name" value="Glyco_trans_9"/>
</dbReference>
<dbReference type="PANTHER" id="PTHR30160:SF1">
    <property type="entry name" value="LIPOPOLYSACCHARIDE 1,2-N-ACETYLGLUCOSAMINETRANSFERASE-RELATED"/>
    <property type="match status" value="1"/>
</dbReference>
<organism evidence="3 4">
    <name type="scientific">Engelhardtia mirabilis</name>
    <dbReference type="NCBI Taxonomy" id="2528011"/>
    <lineage>
        <taxon>Bacteria</taxon>
        <taxon>Pseudomonadati</taxon>
        <taxon>Planctomycetota</taxon>
        <taxon>Planctomycetia</taxon>
        <taxon>Planctomycetia incertae sedis</taxon>
        <taxon>Engelhardtia</taxon>
    </lineage>
</organism>
<dbReference type="KEGG" id="pbap:Pla133_40730"/>
<dbReference type="SUPFAM" id="SSF53756">
    <property type="entry name" value="UDP-Glycosyltransferase/glycogen phosphorylase"/>
    <property type="match status" value="1"/>
</dbReference>
<dbReference type="PANTHER" id="PTHR30160">
    <property type="entry name" value="TETRAACYLDISACCHARIDE 4'-KINASE-RELATED"/>
    <property type="match status" value="1"/>
</dbReference>
<dbReference type="GO" id="GO:0008713">
    <property type="term" value="F:ADP-heptose-lipopolysaccharide heptosyltransferase activity"/>
    <property type="evidence" value="ECO:0007669"/>
    <property type="project" value="TreeGrafter"/>
</dbReference>
<evidence type="ECO:0000313" key="3">
    <source>
        <dbReference type="EMBL" id="QDU68958.1"/>
    </source>
</evidence>
<evidence type="ECO:0000256" key="2">
    <source>
        <dbReference type="ARBA" id="ARBA00022679"/>
    </source>
</evidence>
<dbReference type="Proteomes" id="UP000316921">
    <property type="component" value="Chromosome"/>
</dbReference>
<dbReference type="GO" id="GO:0009244">
    <property type="term" value="P:lipopolysaccharide core region biosynthetic process"/>
    <property type="evidence" value="ECO:0007669"/>
    <property type="project" value="TreeGrafter"/>
</dbReference>
<dbReference type="Pfam" id="PF01075">
    <property type="entry name" value="Glyco_transf_9"/>
    <property type="match status" value="1"/>
</dbReference>